<dbReference type="AlphaFoldDB" id="S8CZR1"/>
<name>S8CZR1_9LAMI</name>
<feature type="region of interest" description="Disordered" evidence="1">
    <location>
        <begin position="1"/>
        <end position="54"/>
    </location>
</feature>
<organism evidence="2 3">
    <name type="scientific">Genlisea aurea</name>
    <dbReference type="NCBI Taxonomy" id="192259"/>
    <lineage>
        <taxon>Eukaryota</taxon>
        <taxon>Viridiplantae</taxon>
        <taxon>Streptophyta</taxon>
        <taxon>Embryophyta</taxon>
        <taxon>Tracheophyta</taxon>
        <taxon>Spermatophyta</taxon>
        <taxon>Magnoliopsida</taxon>
        <taxon>eudicotyledons</taxon>
        <taxon>Gunneridae</taxon>
        <taxon>Pentapetalae</taxon>
        <taxon>asterids</taxon>
        <taxon>lamiids</taxon>
        <taxon>Lamiales</taxon>
        <taxon>Lentibulariaceae</taxon>
        <taxon>Genlisea</taxon>
    </lineage>
</organism>
<gene>
    <name evidence="2" type="ORF">M569_04172</name>
</gene>
<accession>S8CZR1</accession>
<comment type="caution">
    <text evidence="2">The sequence shown here is derived from an EMBL/GenBank/DDBJ whole genome shotgun (WGS) entry which is preliminary data.</text>
</comment>
<evidence type="ECO:0000313" key="3">
    <source>
        <dbReference type="Proteomes" id="UP000015453"/>
    </source>
</evidence>
<dbReference type="Proteomes" id="UP000015453">
    <property type="component" value="Unassembled WGS sequence"/>
</dbReference>
<proteinExistence type="predicted"/>
<evidence type="ECO:0000256" key="1">
    <source>
        <dbReference type="SAM" id="MobiDB-lite"/>
    </source>
</evidence>
<reference evidence="2 3" key="1">
    <citation type="journal article" date="2013" name="BMC Genomics">
        <title>The miniature genome of a carnivorous plant Genlisea aurea contains a low number of genes and short non-coding sequences.</title>
        <authorList>
            <person name="Leushkin E.V."/>
            <person name="Sutormin R.A."/>
            <person name="Nabieva E.R."/>
            <person name="Penin A.A."/>
            <person name="Kondrashov A.S."/>
            <person name="Logacheva M.D."/>
        </authorList>
    </citation>
    <scope>NUCLEOTIDE SEQUENCE [LARGE SCALE GENOMIC DNA]</scope>
</reference>
<dbReference type="EMBL" id="AUSU01001626">
    <property type="protein sequence ID" value="EPS70591.1"/>
    <property type="molecule type" value="Genomic_DNA"/>
</dbReference>
<dbReference type="OrthoDB" id="272624at2759"/>
<feature type="non-terminal residue" evidence="2">
    <location>
        <position position="1"/>
    </location>
</feature>
<evidence type="ECO:0000313" key="2">
    <source>
        <dbReference type="EMBL" id="EPS70591.1"/>
    </source>
</evidence>
<protein>
    <submittedName>
        <fullName evidence="2">Uncharacterized protein</fullName>
    </submittedName>
</protein>
<feature type="compositionally biased region" description="Basic residues" evidence="1">
    <location>
        <begin position="29"/>
        <end position="44"/>
    </location>
</feature>
<keyword evidence="3" id="KW-1185">Reference proteome</keyword>
<feature type="region of interest" description="Disordered" evidence="1">
    <location>
        <begin position="70"/>
        <end position="90"/>
    </location>
</feature>
<sequence>NESSRVNDKGAAAARKRNVPEETPEPSPKKPKRFSHSTRRRRRVNRDLLETPEDEIDYQKLSLRDLILLGEHKEKQMKKEEATTSQERPR</sequence>